<evidence type="ECO:0000256" key="11">
    <source>
        <dbReference type="HAMAP-Rule" id="MF_00133"/>
    </source>
</evidence>
<dbReference type="PANTHER" id="PTHR48077">
    <property type="entry name" value="TRYPTOPHAN SYNTHASE-RELATED"/>
    <property type="match status" value="1"/>
</dbReference>
<comment type="function">
    <text evidence="11">The beta subunit is responsible for the synthesis of L-tryptophan from indole and L-serine.</text>
</comment>
<sequence>MTYTPNSLRSGPDERGHFGIYGGRYVSETLMPLLLDLEKQFEKAWQDPAYQEELAYLNKEYIGRPSPLYFAERMTEHFGGAKIYLKREELNHTGAHKINHAIGQVLLAKRMGKTRVIAETGAGQHGVATATVAALFNMECTVFMGAVDIERQKPNVFRMKLLGAEVKPVTSGSATLKDAMNDALRDWVTNVHDTFYIIGTVAGPHPYPKMVRDFQSIIGQETRAQILEKEGRLPDKLIACVGGGSNAIGLFHPFLDEPDISIDAVEAAGHGVDTDQHAASILGGSPGVLHGNRTMLLQDEDGQIQEAHSISAGLDYPGIGPEHVWLNEKGRINYVNATDEEAMEAFQLCCKLEGIIPALESSHALAHLARIAPTLDKDKIIVLNLSGRGDKDIFTVADHLGVEI</sequence>
<keyword evidence="9 11" id="KW-0456">Lyase</keyword>
<comment type="pathway">
    <text evidence="2 11">Amino-acid biosynthesis; L-tryptophan biosynthesis; L-tryptophan from chorismate: step 5/5.</text>
</comment>
<evidence type="ECO:0000256" key="10">
    <source>
        <dbReference type="ARBA" id="ARBA00049047"/>
    </source>
</evidence>
<organism evidence="13 14">
    <name type="scientific">Temperatibacter marinus</name>
    <dbReference type="NCBI Taxonomy" id="1456591"/>
    <lineage>
        <taxon>Bacteria</taxon>
        <taxon>Pseudomonadati</taxon>
        <taxon>Pseudomonadota</taxon>
        <taxon>Alphaproteobacteria</taxon>
        <taxon>Kordiimonadales</taxon>
        <taxon>Temperatibacteraceae</taxon>
        <taxon>Temperatibacter</taxon>
    </lineage>
</organism>
<reference evidence="13" key="1">
    <citation type="submission" date="2023-04" db="EMBL/GenBank/DDBJ databases">
        <title>Complete genome sequence of Temperatibacter marinus.</title>
        <authorList>
            <person name="Rong J.-C."/>
            <person name="Yi M.-L."/>
            <person name="Zhao Q."/>
        </authorList>
    </citation>
    <scope>NUCLEOTIDE SEQUENCE</scope>
    <source>
        <strain evidence="13">NBRC 110045</strain>
    </source>
</reference>
<comment type="subunit">
    <text evidence="4 11">Tetramer of two alpha and two beta chains.</text>
</comment>
<dbReference type="InterPro" id="IPR023026">
    <property type="entry name" value="Trp_synth_beta/beta-like"/>
</dbReference>
<protein>
    <recommendedName>
        <fullName evidence="11">Tryptophan synthase beta chain</fullName>
        <ecNumber evidence="11">4.2.1.20</ecNumber>
    </recommendedName>
</protein>
<evidence type="ECO:0000313" key="14">
    <source>
        <dbReference type="Proteomes" id="UP001268683"/>
    </source>
</evidence>
<evidence type="ECO:0000256" key="8">
    <source>
        <dbReference type="ARBA" id="ARBA00023141"/>
    </source>
</evidence>
<dbReference type="Pfam" id="PF00291">
    <property type="entry name" value="PALP"/>
    <property type="match status" value="1"/>
</dbReference>
<dbReference type="PIRSF" id="PIRSF001413">
    <property type="entry name" value="Trp_syn_beta"/>
    <property type="match status" value="1"/>
</dbReference>
<dbReference type="HAMAP" id="MF_00133">
    <property type="entry name" value="Trp_synth_beta"/>
    <property type="match status" value="1"/>
</dbReference>
<evidence type="ECO:0000256" key="6">
    <source>
        <dbReference type="ARBA" id="ARBA00022822"/>
    </source>
</evidence>
<keyword evidence="7 11" id="KW-0663">Pyridoxal phosphate</keyword>
<gene>
    <name evidence="11 13" type="primary">trpB</name>
    <name evidence="13" type="ORF">QGN29_06080</name>
</gene>
<dbReference type="EMBL" id="CP123872">
    <property type="protein sequence ID" value="WND03940.1"/>
    <property type="molecule type" value="Genomic_DNA"/>
</dbReference>
<name>A0AA52EJH7_9PROT</name>
<comment type="cofactor">
    <cofactor evidence="1 11">
        <name>pyridoxal 5'-phosphate</name>
        <dbReference type="ChEBI" id="CHEBI:597326"/>
    </cofactor>
</comment>
<dbReference type="NCBIfam" id="TIGR00263">
    <property type="entry name" value="trpB"/>
    <property type="match status" value="1"/>
</dbReference>
<dbReference type="FunFam" id="3.40.50.1100:FF:000004">
    <property type="entry name" value="Tryptophan synthase beta chain"/>
    <property type="match status" value="1"/>
</dbReference>
<dbReference type="KEGG" id="tmk:QGN29_06080"/>
<dbReference type="FunFam" id="3.40.50.1100:FF:000001">
    <property type="entry name" value="Tryptophan synthase beta chain"/>
    <property type="match status" value="1"/>
</dbReference>
<dbReference type="Gene3D" id="3.40.50.1100">
    <property type="match status" value="2"/>
</dbReference>
<evidence type="ECO:0000259" key="12">
    <source>
        <dbReference type="Pfam" id="PF00291"/>
    </source>
</evidence>
<keyword evidence="6 11" id="KW-0822">Tryptophan biosynthesis</keyword>
<dbReference type="Proteomes" id="UP001268683">
    <property type="component" value="Chromosome"/>
</dbReference>
<comment type="catalytic activity">
    <reaction evidence="10 11">
        <text>(1S,2R)-1-C-(indol-3-yl)glycerol 3-phosphate + L-serine = D-glyceraldehyde 3-phosphate + L-tryptophan + H2O</text>
        <dbReference type="Rhea" id="RHEA:10532"/>
        <dbReference type="ChEBI" id="CHEBI:15377"/>
        <dbReference type="ChEBI" id="CHEBI:33384"/>
        <dbReference type="ChEBI" id="CHEBI:57912"/>
        <dbReference type="ChEBI" id="CHEBI:58866"/>
        <dbReference type="ChEBI" id="CHEBI:59776"/>
        <dbReference type="EC" id="4.2.1.20"/>
    </reaction>
</comment>
<keyword evidence="8 11" id="KW-0057">Aromatic amino acid biosynthesis</keyword>
<dbReference type="PROSITE" id="PS00168">
    <property type="entry name" value="TRP_SYNTHASE_BETA"/>
    <property type="match status" value="1"/>
</dbReference>
<evidence type="ECO:0000256" key="7">
    <source>
        <dbReference type="ARBA" id="ARBA00022898"/>
    </source>
</evidence>
<feature type="modified residue" description="N6-(pyridoxal phosphate)lysine" evidence="11">
    <location>
        <position position="97"/>
    </location>
</feature>
<evidence type="ECO:0000313" key="13">
    <source>
        <dbReference type="EMBL" id="WND03940.1"/>
    </source>
</evidence>
<dbReference type="GO" id="GO:0004834">
    <property type="term" value="F:tryptophan synthase activity"/>
    <property type="evidence" value="ECO:0007669"/>
    <property type="project" value="UniProtKB-UniRule"/>
</dbReference>
<dbReference type="AlphaFoldDB" id="A0AA52EJH7"/>
<evidence type="ECO:0000256" key="1">
    <source>
        <dbReference type="ARBA" id="ARBA00001933"/>
    </source>
</evidence>
<evidence type="ECO:0000256" key="2">
    <source>
        <dbReference type="ARBA" id="ARBA00004733"/>
    </source>
</evidence>
<dbReference type="InterPro" id="IPR001926">
    <property type="entry name" value="TrpB-like_PALP"/>
</dbReference>
<dbReference type="PANTHER" id="PTHR48077:SF3">
    <property type="entry name" value="TRYPTOPHAN SYNTHASE"/>
    <property type="match status" value="1"/>
</dbReference>
<dbReference type="EC" id="4.2.1.20" evidence="11"/>
<keyword evidence="14" id="KW-1185">Reference proteome</keyword>
<keyword evidence="5 11" id="KW-0028">Amino-acid biosynthesis</keyword>
<evidence type="ECO:0000256" key="4">
    <source>
        <dbReference type="ARBA" id="ARBA00011270"/>
    </source>
</evidence>
<evidence type="ECO:0000256" key="9">
    <source>
        <dbReference type="ARBA" id="ARBA00023239"/>
    </source>
</evidence>
<dbReference type="InterPro" id="IPR006653">
    <property type="entry name" value="Trp_synth_b_CS"/>
</dbReference>
<dbReference type="GO" id="GO:0005737">
    <property type="term" value="C:cytoplasm"/>
    <property type="evidence" value="ECO:0007669"/>
    <property type="project" value="TreeGrafter"/>
</dbReference>
<dbReference type="RefSeq" id="WP_310799805.1">
    <property type="nucleotide sequence ID" value="NZ_CP123872.1"/>
</dbReference>
<dbReference type="CDD" id="cd06446">
    <property type="entry name" value="Trp-synth_B"/>
    <property type="match status" value="1"/>
</dbReference>
<evidence type="ECO:0000256" key="5">
    <source>
        <dbReference type="ARBA" id="ARBA00022605"/>
    </source>
</evidence>
<proteinExistence type="inferred from homology"/>
<dbReference type="SUPFAM" id="SSF53686">
    <property type="entry name" value="Tryptophan synthase beta subunit-like PLP-dependent enzymes"/>
    <property type="match status" value="1"/>
</dbReference>
<comment type="similarity">
    <text evidence="3 11">Belongs to the TrpB family.</text>
</comment>
<dbReference type="InterPro" id="IPR036052">
    <property type="entry name" value="TrpB-like_PALP_sf"/>
</dbReference>
<dbReference type="InterPro" id="IPR006654">
    <property type="entry name" value="Trp_synth_beta"/>
</dbReference>
<evidence type="ECO:0000256" key="3">
    <source>
        <dbReference type="ARBA" id="ARBA00009982"/>
    </source>
</evidence>
<accession>A0AA52EJH7</accession>
<feature type="domain" description="Tryptophan synthase beta chain-like PALP" evidence="12">
    <location>
        <begin position="63"/>
        <end position="387"/>
    </location>
</feature>